<dbReference type="GeneID" id="85014176"/>
<protein>
    <submittedName>
        <fullName evidence="1">Uncharacterized protein</fullName>
    </submittedName>
</protein>
<comment type="caution">
    <text evidence="1">The sequence shown here is derived from an EMBL/GenBank/DDBJ whole genome shotgun (WGS) entry which is preliminary data.</text>
</comment>
<dbReference type="RefSeq" id="WP_007156893.1">
    <property type="nucleotide sequence ID" value="NZ_CAUQIH010000014.1"/>
</dbReference>
<sequence length="158" mass="19041">MENQLERLYAIDLLGILVHKYQDGQLEGEIIHQYKEESTPFFGVLDLIKKMEFQYDEWDYPQTSTRDRSFRKREKYSYPNRKGKKRLPDEAGTLEKFPIIQKRGKVSTFFIHTKYRQNATWQGDIFRVEEEACFPFKSVLRMLQIMDREMRKDQGKDA</sequence>
<evidence type="ECO:0000313" key="2">
    <source>
        <dbReference type="Proteomes" id="UP000522163"/>
    </source>
</evidence>
<dbReference type="AlphaFoldDB" id="A0A7W9W1A6"/>
<accession>A0A7W9W1A6</accession>
<organism evidence="1 2">
    <name type="scientific">Oribacterium sinus</name>
    <dbReference type="NCBI Taxonomy" id="237576"/>
    <lineage>
        <taxon>Bacteria</taxon>
        <taxon>Bacillati</taxon>
        <taxon>Bacillota</taxon>
        <taxon>Clostridia</taxon>
        <taxon>Lachnospirales</taxon>
        <taxon>Lachnospiraceae</taxon>
        <taxon>Oribacterium</taxon>
    </lineage>
</organism>
<proteinExistence type="predicted"/>
<gene>
    <name evidence="1" type="ORF">HNQ46_000618</name>
</gene>
<dbReference type="EMBL" id="JACHHH010000002">
    <property type="protein sequence ID" value="MBB6040655.1"/>
    <property type="molecule type" value="Genomic_DNA"/>
</dbReference>
<evidence type="ECO:0000313" key="1">
    <source>
        <dbReference type="EMBL" id="MBB6040655.1"/>
    </source>
</evidence>
<name>A0A7W9W1A6_9FIRM</name>
<reference evidence="1 2" key="1">
    <citation type="submission" date="2020-08" db="EMBL/GenBank/DDBJ databases">
        <title>Genomic Encyclopedia of Type Strains, Phase IV (KMG-IV): sequencing the most valuable type-strain genomes for metagenomic binning, comparative biology and taxonomic classification.</title>
        <authorList>
            <person name="Goeker M."/>
        </authorList>
    </citation>
    <scope>NUCLEOTIDE SEQUENCE [LARGE SCALE GENOMIC DNA]</scope>
    <source>
        <strain evidence="1 2">DSM 17245</strain>
    </source>
</reference>
<dbReference type="Proteomes" id="UP000522163">
    <property type="component" value="Unassembled WGS sequence"/>
</dbReference>